<accession>A0A7H1MXX0</accession>
<name>A0A7H1MXX0_9PROT</name>
<protein>
    <submittedName>
        <fullName evidence="7">Neutral zinc metallopeptidase</fullName>
    </submittedName>
</protein>
<dbReference type="Pfam" id="PF04228">
    <property type="entry name" value="Zn_peptidase"/>
    <property type="match status" value="1"/>
</dbReference>
<dbReference type="Proteomes" id="UP000516369">
    <property type="component" value="Chromosome"/>
</dbReference>
<feature type="compositionally biased region" description="Low complexity" evidence="5">
    <location>
        <begin position="65"/>
        <end position="79"/>
    </location>
</feature>
<keyword evidence="3 6" id="KW-1133">Transmembrane helix</keyword>
<feature type="region of interest" description="Disordered" evidence="5">
    <location>
        <begin position="65"/>
        <end position="92"/>
    </location>
</feature>
<dbReference type="KEGG" id="dvn:HQ394_01685"/>
<sequence length="306" mass="32818">MRWRGERQSDNIDDQRGAGGFSAAALPGGWEWASRPVASGGFGLIILVILAIVFGVDPTTLLQMAPSGQGPSGGQAPSGYSDGGPSSAPAPHNDEMKQFVAAVLGNTEDVWNNMFQKMGATYEEPQLVMFSGLVRSACGMAQSASGPFYCPLDHKLYLDTSFFDELDRRFGAPGDFAQAYVIAHEVGHHVQNLLGILPKVEQLKQQVGRSEANALSVRVELQADCFAGVWANQAQQLRQILEAGDIEEGIRAAGAVGDDRIQKQTQGYVVPDGFTHGSSAQRAAWFRKGLQSGDLRACDTFNTAQL</sequence>
<evidence type="ECO:0000256" key="3">
    <source>
        <dbReference type="ARBA" id="ARBA00022989"/>
    </source>
</evidence>
<keyword evidence="2 6" id="KW-0812">Transmembrane</keyword>
<evidence type="ECO:0000256" key="6">
    <source>
        <dbReference type="SAM" id="Phobius"/>
    </source>
</evidence>
<dbReference type="GO" id="GO:0016020">
    <property type="term" value="C:membrane"/>
    <property type="evidence" value="ECO:0007669"/>
    <property type="project" value="UniProtKB-SubCell"/>
</dbReference>
<evidence type="ECO:0000313" key="8">
    <source>
        <dbReference type="Proteomes" id="UP000516369"/>
    </source>
</evidence>
<feature type="transmembrane region" description="Helical" evidence="6">
    <location>
        <begin position="37"/>
        <end position="56"/>
    </location>
</feature>
<keyword evidence="8" id="KW-1185">Reference proteome</keyword>
<comment type="subcellular location">
    <subcellularLocation>
        <location evidence="1">Membrane</location>
        <topology evidence="1">Single-pass membrane protein</topology>
    </subcellularLocation>
</comment>
<dbReference type="PANTHER" id="PTHR30168">
    <property type="entry name" value="PUTATIVE MEMBRANE PROTEIN YPFJ"/>
    <property type="match status" value="1"/>
</dbReference>
<evidence type="ECO:0000313" key="7">
    <source>
        <dbReference type="EMBL" id="QNT68306.1"/>
    </source>
</evidence>
<evidence type="ECO:0000256" key="2">
    <source>
        <dbReference type="ARBA" id="ARBA00022692"/>
    </source>
</evidence>
<dbReference type="SUPFAM" id="SSF55486">
    <property type="entry name" value="Metalloproteases ('zincins'), catalytic domain"/>
    <property type="match status" value="1"/>
</dbReference>
<evidence type="ECO:0000256" key="4">
    <source>
        <dbReference type="ARBA" id="ARBA00023136"/>
    </source>
</evidence>
<reference evidence="7 8" key="1">
    <citation type="submission" date="2020-05" db="EMBL/GenBank/DDBJ databases">
        <title>Complete closed genome sequence of Defluviicoccus vanus.</title>
        <authorList>
            <person name="Bessarab I."/>
            <person name="Arumugam K."/>
            <person name="Maszenan A.M."/>
            <person name="Seviour R.J."/>
            <person name="Williams R.B."/>
        </authorList>
    </citation>
    <scope>NUCLEOTIDE SEQUENCE [LARGE SCALE GENOMIC DNA]</scope>
    <source>
        <strain evidence="7 8">Ben 114</strain>
    </source>
</reference>
<evidence type="ECO:0000256" key="5">
    <source>
        <dbReference type="SAM" id="MobiDB-lite"/>
    </source>
</evidence>
<proteinExistence type="predicted"/>
<organism evidence="7 8">
    <name type="scientific">Defluviicoccus vanus</name>
    <dbReference type="NCBI Taxonomy" id="111831"/>
    <lineage>
        <taxon>Bacteria</taxon>
        <taxon>Pseudomonadati</taxon>
        <taxon>Pseudomonadota</taxon>
        <taxon>Alphaproteobacteria</taxon>
        <taxon>Rhodospirillales</taxon>
        <taxon>Rhodospirillaceae</taxon>
        <taxon>Defluviicoccus</taxon>
    </lineage>
</organism>
<dbReference type="EMBL" id="CP053923">
    <property type="protein sequence ID" value="QNT68306.1"/>
    <property type="molecule type" value="Genomic_DNA"/>
</dbReference>
<evidence type="ECO:0000256" key="1">
    <source>
        <dbReference type="ARBA" id="ARBA00004167"/>
    </source>
</evidence>
<gene>
    <name evidence="7" type="ORF">HQ394_01685</name>
</gene>
<dbReference type="AlphaFoldDB" id="A0A7H1MXX0"/>
<dbReference type="RefSeq" id="WP_190261749.1">
    <property type="nucleotide sequence ID" value="NZ_CP053923.1"/>
</dbReference>
<dbReference type="PANTHER" id="PTHR30168:SF0">
    <property type="entry name" value="INNER MEMBRANE PROTEIN"/>
    <property type="match status" value="1"/>
</dbReference>
<dbReference type="InterPro" id="IPR007343">
    <property type="entry name" value="Uncharacterised_pept_Zn_put"/>
</dbReference>
<keyword evidence="4 6" id="KW-0472">Membrane</keyword>